<gene>
    <name evidence="5" type="ORF">I5Q09_05645</name>
</gene>
<dbReference type="EMBL" id="JADTXM010000003">
    <property type="protein sequence ID" value="MBH3438163.1"/>
    <property type="molecule type" value="Genomic_DNA"/>
</dbReference>
<evidence type="ECO:0000256" key="4">
    <source>
        <dbReference type="ARBA" id="ARBA00022842"/>
    </source>
</evidence>
<dbReference type="CDD" id="cd07526">
    <property type="entry name" value="HAD_BPGM_like"/>
    <property type="match status" value="1"/>
</dbReference>
<reference evidence="5 6" key="1">
    <citation type="submission" date="2020-11" db="EMBL/GenBank/DDBJ databases">
        <title>Enhanced detection system for hospital associated transmission using whole genome sequencing surveillance.</title>
        <authorList>
            <person name="Harrison L.H."/>
            <person name="Van Tyne D."/>
            <person name="Marsh J.W."/>
            <person name="Griffith M.P."/>
            <person name="Snyder D.J."/>
            <person name="Cooper V.S."/>
            <person name="Mustapha M."/>
        </authorList>
    </citation>
    <scope>NUCLEOTIDE SEQUENCE [LARGE SCALE GENOMIC DNA]</scope>
    <source>
        <strain evidence="5 6">PSB00013</strain>
    </source>
</reference>
<keyword evidence="3" id="KW-0479">Metal-binding</keyword>
<dbReference type="PANTHER" id="PTHR46193:SF10">
    <property type="entry name" value="6-PHOSPHOGLUCONATE PHOSPHATASE"/>
    <property type="match status" value="1"/>
</dbReference>
<dbReference type="RefSeq" id="WP_197871324.1">
    <property type="nucleotide sequence ID" value="NZ_JADTXM010000003.1"/>
</dbReference>
<dbReference type="PANTHER" id="PTHR46193">
    <property type="entry name" value="6-PHOSPHOGLUCONATE PHOSPHATASE"/>
    <property type="match status" value="1"/>
</dbReference>
<keyword evidence="4" id="KW-0460">Magnesium</keyword>
<dbReference type="InterPro" id="IPR051600">
    <property type="entry name" value="Beta-PGM-like"/>
</dbReference>
<dbReference type="SUPFAM" id="SSF56784">
    <property type="entry name" value="HAD-like"/>
    <property type="match status" value="1"/>
</dbReference>
<dbReference type="Gene3D" id="1.10.150.240">
    <property type="entry name" value="Putative phosphatase, domain 2"/>
    <property type="match status" value="1"/>
</dbReference>
<proteinExistence type="inferred from homology"/>
<evidence type="ECO:0000256" key="3">
    <source>
        <dbReference type="ARBA" id="ARBA00022723"/>
    </source>
</evidence>
<name>A0ABS0MN61_PSELU</name>
<dbReference type="InterPro" id="IPR036412">
    <property type="entry name" value="HAD-like_sf"/>
</dbReference>
<comment type="caution">
    <text evidence="5">The sequence shown here is derived from an EMBL/GenBank/DDBJ whole genome shotgun (WGS) entry which is preliminary data.</text>
</comment>
<dbReference type="InterPro" id="IPR023198">
    <property type="entry name" value="PGP-like_dom2"/>
</dbReference>
<dbReference type="SFLD" id="SFLDS00003">
    <property type="entry name" value="Haloacid_Dehalogenase"/>
    <property type="match status" value="1"/>
</dbReference>
<evidence type="ECO:0000313" key="5">
    <source>
        <dbReference type="EMBL" id="MBH3438163.1"/>
    </source>
</evidence>
<keyword evidence="5" id="KW-0378">Hydrolase</keyword>
<dbReference type="Proteomes" id="UP000638986">
    <property type="component" value="Unassembled WGS sequence"/>
</dbReference>
<dbReference type="GO" id="GO:0016787">
    <property type="term" value="F:hydrolase activity"/>
    <property type="evidence" value="ECO:0007669"/>
    <property type="project" value="UniProtKB-KW"/>
</dbReference>
<accession>A0ABS0MN61</accession>
<sequence length="231" mass="25014">MKPHVIELLISDCDGVLVDSEILSERIVMDELSRHAPRTELEKLLEGTFGLTTRDIIQRVEERFGITLPEGIYKDIRTRAEQLIATQVEPIPGVKEALERIDLPLAVASNSQRHSVVSSVARAGLTERVAGHIFSADMVEHPKPAPDVYLLAARTMGASPENCLVIEDSATGVRAALAAGMRVIGFTGASHIPPEHGETLRRLGVTALISHMDQLPQQVAALRETATSGHA</sequence>
<dbReference type="SFLD" id="SFLDG01129">
    <property type="entry name" value="C1.5:_HAD__Beta-PGM__Phosphata"/>
    <property type="match status" value="1"/>
</dbReference>
<dbReference type="Pfam" id="PF13419">
    <property type="entry name" value="HAD_2"/>
    <property type="match status" value="1"/>
</dbReference>
<evidence type="ECO:0000313" key="6">
    <source>
        <dbReference type="Proteomes" id="UP000638986"/>
    </source>
</evidence>
<dbReference type="InterPro" id="IPR041492">
    <property type="entry name" value="HAD_2"/>
</dbReference>
<organism evidence="5 6">
    <name type="scientific">Pseudomonas luteola</name>
    <dbReference type="NCBI Taxonomy" id="47886"/>
    <lineage>
        <taxon>Bacteria</taxon>
        <taxon>Pseudomonadati</taxon>
        <taxon>Pseudomonadota</taxon>
        <taxon>Gammaproteobacteria</taxon>
        <taxon>Pseudomonadales</taxon>
        <taxon>Pseudomonadaceae</taxon>
        <taxon>Pseudomonas</taxon>
    </lineage>
</organism>
<dbReference type="NCBIfam" id="TIGR01509">
    <property type="entry name" value="HAD-SF-IA-v3"/>
    <property type="match status" value="1"/>
</dbReference>
<protein>
    <submittedName>
        <fullName evidence="5">HAD family hydrolase</fullName>
    </submittedName>
</protein>
<evidence type="ECO:0000256" key="1">
    <source>
        <dbReference type="ARBA" id="ARBA00001946"/>
    </source>
</evidence>
<comment type="similarity">
    <text evidence="2">Belongs to the HAD-like hydrolase superfamily. CbbY/CbbZ/Gph/YieH family.</text>
</comment>
<dbReference type="InterPro" id="IPR023214">
    <property type="entry name" value="HAD_sf"/>
</dbReference>
<dbReference type="PRINTS" id="PR00413">
    <property type="entry name" value="HADHALOGNASE"/>
</dbReference>
<evidence type="ECO:0000256" key="2">
    <source>
        <dbReference type="ARBA" id="ARBA00006171"/>
    </source>
</evidence>
<dbReference type="Gene3D" id="3.40.50.1000">
    <property type="entry name" value="HAD superfamily/HAD-like"/>
    <property type="match status" value="1"/>
</dbReference>
<comment type="cofactor">
    <cofactor evidence="1">
        <name>Mg(2+)</name>
        <dbReference type="ChEBI" id="CHEBI:18420"/>
    </cofactor>
</comment>
<dbReference type="InterPro" id="IPR006439">
    <property type="entry name" value="HAD-SF_hydro_IA"/>
</dbReference>